<gene>
    <name evidence="1" type="ORF">SDC9_163196</name>
</gene>
<organism evidence="1">
    <name type="scientific">bioreactor metagenome</name>
    <dbReference type="NCBI Taxonomy" id="1076179"/>
    <lineage>
        <taxon>unclassified sequences</taxon>
        <taxon>metagenomes</taxon>
        <taxon>ecological metagenomes</taxon>
    </lineage>
</organism>
<dbReference type="EMBL" id="VSSQ01062726">
    <property type="protein sequence ID" value="MPN15860.1"/>
    <property type="molecule type" value="Genomic_DNA"/>
</dbReference>
<evidence type="ECO:0000313" key="1">
    <source>
        <dbReference type="EMBL" id="MPN15860.1"/>
    </source>
</evidence>
<proteinExistence type="predicted"/>
<sequence length="155" mass="17458">MPMQLTGLCAGQIFGIDHILLVQRRDAADFIFQLQKQREYFLTVNGCSFHNRSIGIIDLRQECDVSGKQFSHLFRAFAFGRQGNIMQFGLPLAIDSLDLPGENPRFDGLSEKGTQQAAVDLSQHFIDILADDDALVILPHDHIHRAPQFINLPQN</sequence>
<name>A0A645FPH6_9ZZZZ</name>
<comment type="caution">
    <text evidence="1">The sequence shown here is derived from an EMBL/GenBank/DDBJ whole genome shotgun (WGS) entry which is preliminary data.</text>
</comment>
<accession>A0A645FPH6</accession>
<protein>
    <submittedName>
        <fullName evidence="1">Uncharacterized protein</fullName>
    </submittedName>
</protein>
<dbReference type="AlphaFoldDB" id="A0A645FPH6"/>
<reference evidence="1" key="1">
    <citation type="submission" date="2019-08" db="EMBL/GenBank/DDBJ databases">
        <authorList>
            <person name="Kucharzyk K."/>
            <person name="Murdoch R.W."/>
            <person name="Higgins S."/>
            <person name="Loffler F."/>
        </authorList>
    </citation>
    <scope>NUCLEOTIDE SEQUENCE</scope>
</reference>